<accession>A0A1A9KA05</accession>
<dbReference type="Pfam" id="PF08875">
    <property type="entry name" value="DUF1833"/>
    <property type="match status" value="1"/>
</dbReference>
<reference evidence="1 2" key="1">
    <citation type="submission" date="2016-05" db="EMBL/GenBank/DDBJ databases">
        <title>Genome Sequence of Pseudomonas citronellolis Strain SJTE-3, an Estrogens and Persistent Organic Pollutants degradation strain.</title>
        <authorList>
            <person name="Liang R."/>
        </authorList>
    </citation>
    <scope>NUCLEOTIDE SEQUENCE [LARGE SCALE GENOMIC DNA]</scope>
    <source>
        <strain evidence="1 2">SJTE-3</strain>
    </source>
</reference>
<evidence type="ECO:0000313" key="2">
    <source>
        <dbReference type="Proteomes" id="UP000077748"/>
    </source>
</evidence>
<dbReference type="Proteomes" id="UP000077748">
    <property type="component" value="Chromosome"/>
</dbReference>
<dbReference type="RefSeq" id="WP_064582680.1">
    <property type="nucleotide sequence ID" value="NZ_CP015878.1"/>
</dbReference>
<dbReference type="InterPro" id="IPR014974">
    <property type="entry name" value="DUF1833"/>
</dbReference>
<proteinExistence type="predicted"/>
<protein>
    <recommendedName>
        <fullName evidence="3">DUF1833 domain-containing protein</fullName>
    </recommendedName>
</protein>
<sequence>MTILERVYASGGPEVAIATLELSCDAWDDSLFLCQGFEDQVFTTEDARTVTFQAAGIDVAIPKRDNSGAQEVGFAIDNVTGEAQQRIDAALDAGAKVFLTLRIFLDTDRSGPAEPPYRMVVKSGKCSAATLEVTAGYYDLINTAWPRDVYTTTFAPGLKYIG</sequence>
<dbReference type="EMBL" id="CP015878">
    <property type="protein sequence ID" value="ANI14487.1"/>
    <property type="molecule type" value="Genomic_DNA"/>
</dbReference>
<organism evidence="1 2">
    <name type="scientific">Pseudomonas citronellolis</name>
    <dbReference type="NCBI Taxonomy" id="53408"/>
    <lineage>
        <taxon>Bacteria</taxon>
        <taxon>Pseudomonadati</taxon>
        <taxon>Pseudomonadota</taxon>
        <taxon>Gammaproteobacteria</taxon>
        <taxon>Pseudomonadales</taxon>
        <taxon>Pseudomonadaceae</taxon>
        <taxon>Pseudomonas</taxon>
    </lineage>
</organism>
<name>A0A1A9KA05_9PSED</name>
<evidence type="ECO:0008006" key="3">
    <source>
        <dbReference type="Google" id="ProtNLM"/>
    </source>
</evidence>
<gene>
    <name evidence="1" type="ORF">A9C11_11045</name>
</gene>
<dbReference type="AlphaFoldDB" id="A0A1A9KA05"/>
<evidence type="ECO:0000313" key="1">
    <source>
        <dbReference type="EMBL" id="ANI14487.1"/>
    </source>
</evidence>